<dbReference type="GO" id="GO:0005524">
    <property type="term" value="F:ATP binding"/>
    <property type="evidence" value="ECO:0007669"/>
    <property type="project" value="UniProtKB-KW"/>
</dbReference>
<gene>
    <name evidence="3" type="ORF">GA0061099_101312</name>
</gene>
<dbReference type="InterPro" id="IPR010230">
    <property type="entry name" value="FeS-cluster_ATPase_SufC"/>
</dbReference>
<dbReference type="Gene3D" id="6.10.330.10">
    <property type="match status" value="1"/>
</dbReference>
<evidence type="ECO:0000313" key="3">
    <source>
        <dbReference type="EMBL" id="SCB50755.1"/>
    </source>
</evidence>
<name>A0A1C3XF28_9BRAD</name>
<dbReference type="PANTHER" id="PTHR43204:SF1">
    <property type="entry name" value="ABC TRANSPORTER I FAMILY MEMBER 6, CHLOROPLASTIC"/>
    <property type="match status" value="1"/>
</dbReference>
<evidence type="ECO:0000256" key="2">
    <source>
        <dbReference type="ARBA" id="ARBA00022840"/>
    </source>
</evidence>
<sequence length="68" mass="7516">MLKRGFNVGFFGREKKRNEVLQMALFEPSLCGLDEIDAGLDIDALRIVANAINGLRSPGRRLARNASI</sequence>
<evidence type="ECO:0000256" key="1">
    <source>
        <dbReference type="ARBA" id="ARBA00022741"/>
    </source>
</evidence>
<dbReference type="SUPFAM" id="SSF52540">
    <property type="entry name" value="P-loop containing nucleoside triphosphate hydrolases"/>
    <property type="match status" value="1"/>
</dbReference>
<organism evidence="3 4">
    <name type="scientific">Bradyrhizobium yuanmingense</name>
    <dbReference type="NCBI Taxonomy" id="108015"/>
    <lineage>
        <taxon>Bacteria</taxon>
        <taxon>Pseudomonadati</taxon>
        <taxon>Pseudomonadota</taxon>
        <taxon>Alphaproteobacteria</taxon>
        <taxon>Hyphomicrobiales</taxon>
        <taxon>Nitrobacteraceae</taxon>
        <taxon>Bradyrhizobium</taxon>
    </lineage>
</organism>
<protein>
    <submittedName>
        <fullName evidence="3">Fe-S cluster assembly ATP-binding protein</fullName>
    </submittedName>
</protein>
<proteinExistence type="predicted"/>
<dbReference type="Proteomes" id="UP000183174">
    <property type="component" value="Unassembled WGS sequence"/>
</dbReference>
<dbReference type="EMBL" id="FMAE01000013">
    <property type="protein sequence ID" value="SCB50755.1"/>
    <property type="molecule type" value="Genomic_DNA"/>
</dbReference>
<dbReference type="PANTHER" id="PTHR43204">
    <property type="entry name" value="ABC TRANSPORTER I FAMILY MEMBER 6, CHLOROPLASTIC"/>
    <property type="match status" value="1"/>
</dbReference>
<evidence type="ECO:0000313" key="4">
    <source>
        <dbReference type="Proteomes" id="UP000183174"/>
    </source>
</evidence>
<dbReference type="InterPro" id="IPR027417">
    <property type="entry name" value="P-loop_NTPase"/>
</dbReference>
<keyword evidence="1" id="KW-0547">Nucleotide-binding</keyword>
<reference evidence="3 4" key="1">
    <citation type="submission" date="2016-08" db="EMBL/GenBank/DDBJ databases">
        <authorList>
            <person name="Seilhamer J.J."/>
        </authorList>
    </citation>
    <scope>NUCLEOTIDE SEQUENCE [LARGE SCALE GENOMIC DNA]</scope>
    <source>
        <strain evidence="3 4">CCBAU 10071</strain>
    </source>
</reference>
<keyword evidence="2 3" id="KW-0067">ATP-binding</keyword>
<accession>A0A1C3XF28</accession>
<dbReference type="AlphaFoldDB" id="A0A1C3XF28"/>